<dbReference type="SUPFAM" id="SSF47384">
    <property type="entry name" value="Homodimeric domain of signal transducing histidine kinase"/>
    <property type="match status" value="1"/>
</dbReference>
<dbReference type="GO" id="GO:0000155">
    <property type="term" value="F:phosphorelay sensor kinase activity"/>
    <property type="evidence" value="ECO:0007669"/>
    <property type="project" value="InterPro"/>
</dbReference>
<accession>A0AAW8CRJ3</accession>
<evidence type="ECO:0000256" key="2">
    <source>
        <dbReference type="ARBA" id="ARBA00012438"/>
    </source>
</evidence>
<dbReference type="AlphaFoldDB" id="A0AAW8CRJ3"/>
<proteinExistence type="predicted"/>
<gene>
    <name evidence="4" type="ORF">J2W31_000269</name>
</gene>
<evidence type="ECO:0000313" key="5">
    <source>
        <dbReference type="Proteomes" id="UP001242045"/>
    </source>
</evidence>
<evidence type="ECO:0000256" key="1">
    <source>
        <dbReference type="ARBA" id="ARBA00000085"/>
    </source>
</evidence>
<dbReference type="Proteomes" id="UP001242045">
    <property type="component" value="Unassembled WGS sequence"/>
</dbReference>
<comment type="caution">
    <text evidence="4">The sequence shown here is derived from an EMBL/GenBank/DDBJ whole genome shotgun (WGS) entry which is preliminary data.</text>
</comment>
<dbReference type="InterPro" id="IPR036097">
    <property type="entry name" value="HisK_dim/P_sf"/>
</dbReference>
<dbReference type="RefSeq" id="WP_307683562.1">
    <property type="nucleotide sequence ID" value="NZ_JAUSRD010000001.1"/>
</dbReference>
<organism evidence="4 5">
    <name type="scientific">Variovorax boronicumulans</name>
    <dbReference type="NCBI Taxonomy" id="436515"/>
    <lineage>
        <taxon>Bacteria</taxon>
        <taxon>Pseudomonadati</taxon>
        <taxon>Pseudomonadota</taxon>
        <taxon>Betaproteobacteria</taxon>
        <taxon>Burkholderiales</taxon>
        <taxon>Comamonadaceae</taxon>
        <taxon>Variovorax</taxon>
    </lineage>
</organism>
<reference evidence="4" key="1">
    <citation type="submission" date="2023-07" db="EMBL/GenBank/DDBJ databases">
        <title>Sorghum-associated microbial communities from plants grown in Nebraska, USA.</title>
        <authorList>
            <person name="Schachtman D."/>
        </authorList>
    </citation>
    <scope>NUCLEOTIDE SEQUENCE</scope>
    <source>
        <strain evidence="4">DS3754</strain>
    </source>
</reference>
<dbReference type="EC" id="2.7.13.3" evidence="2"/>
<sequence length="231" mass="24545">MQPRSAQAPQLPTEDFDRLIGAAVHDVRNSLSAIRLGIELLARRGDRQQPDAVLAHVDHAADRAIERSEELADVCRIAAGKDLVIAMQRFSLHEVVRQAIDAAEAPFAASTVFEHDRLGDGDCRGDPARIAQFLNLAFEELAGSGLPARVIVVSEVAGDLFRVAVCAGGASPESHGSDRPDTALSSVRRRLLLHGIARAHGGRAEFGGAPDGRPSIAGTFRGVRRGPPAGY</sequence>
<feature type="region of interest" description="Disordered" evidence="3">
    <location>
        <begin position="203"/>
        <end position="231"/>
    </location>
</feature>
<dbReference type="EMBL" id="JAUSRD010000001">
    <property type="protein sequence ID" value="MDP9891173.1"/>
    <property type="molecule type" value="Genomic_DNA"/>
</dbReference>
<dbReference type="CDD" id="cd00082">
    <property type="entry name" value="HisKA"/>
    <property type="match status" value="1"/>
</dbReference>
<name>A0AAW8CRJ3_9BURK</name>
<dbReference type="InterPro" id="IPR003661">
    <property type="entry name" value="HisK_dim/P_dom"/>
</dbReference>
<protein>
    <recommendedName>
        <fullName evidence="2">histidine kinase</fullName>
        <ecNumber evidence="2">2.7.13.3</ecNumber>
    </recommendedName>
</protein>
<evidence type="ECO:0000313" key="4">
    <source>
        <dbReference type="EMBL" id="MDP9891173.1"/>
    </source>
</evidence>
<comment type="catalytic activity">
    <reaction evidence="1">
        <text>ATP + protein L-histidine = ADP + protein N-phospho-L-histidine.</text>
        <dbReference type="EC" id="2.7.13.3"/>
    </reaction>
</comment>
<evidence type="ECO:0000256" key="3">
    <source>
        <dbReference type="SAM" id="MobiDB-lite"/>
    </source>
</evidence>
<dbReference type="Gene3D" id="1.10.287.130">
    <property type="match status" value="1"/>
</dbReference>